<name>A0A2C6XYJ9_9PROT</name>
<dbReference type="SMART" id="SM00331">
    <property type="entry name" value="PP2C_SIG"/>
    <property type="match status" value="1"/>
</dbReference>
<reference evidence="5 6" key="1">
    <citation type="submission" date="2017-10" db="EMBL/GenBank/DDBJ databases">
        <authorList>
            <person name="Banno H."/>
            <person name="Chua N.-H."/>
        </authorList>
    </citation>
    <scope>NUCLEOTIDE SEQUENCE [LARGE SCALE GENOMIC DNA]</scope>
    <source>
        <strain evidence="5 6">YW11</strain>
    </source>
</reference>
<keyword evidence="3" id="KW-0175">Coiled coil</keyword>
<dbReference type="SUPFAM" id="SSF52172">
    <property type="entry name" value="CheY-like"/>
    <property type="match status" value="1"/>
</dbReference>
<dbReference type="PANTHER" id="PTHR43156">
    <property type="entry name" value="STAGE II SPORULATION PROTEIN E-RELATED"/>
    <property type="match status" value="1"/>
</dbReference>
<evidence type="ECO:0000256" key="1">
    <source>
        <dbReference type="ARBA" id="ARBA00022801"/>
    </source>
</evidence>
<dbReference type="GO" id="GO:0016791">
    <property type="term" value="F:phosphatase activity"/>
    <property type="evidence" value="ECO:0007669"/>
    <property type="project" value="TreeGrafter"/>
</dbReference>
<feature type="coiled-coil region" evidence="3">
    <location>
        <begin position="103"/>
        <end position="130"/>
    </location>
</feature>
<dbReference type="OrthoDB" id="9811749at2"/>
<dbReference type="EMBL" id="PDNU01000040">
    <property type="protein sequence ID" value="PHK93622.1"/>
    <property type="molecule type" value="Genomic_DNA"/>
</dbReference>
<gene>
    <name evidence="5" type="ORF">CR162_17655</name>
</gene>
<dbReference type="InterPro" id="IPR001932">
    <property type="entry name" value="PPM-type_phosphatase-like_dom"/>
</dbReference>
<evidence type="ECO:0000313" key="6">
    <source>
        <dbReference type="Proteomes" id="UP000223527"/>
    </source>
</evidence>
<dbReference type="Proteomes" id="UP000223527">
    <property type="component" value="Unassembled WGS sequence"/>
</dbReference>
<dbReference type="InterPro" id="IPR001789">
    <property type="entry name" value="Sig_transdc_resp-reg_receiver"/>
</dbReference>
<sequence>MLQRRLQALGYGNVAMAEDGAQGLAAIARQRFDLVLLDLEMPNLDGLGVLERLHAERGTAPPVIVISALTEMEKIVRCIELGAEDFLPKSFDPPLLRARLGAVLEKKRLRGLAEQRLAQLEAELESARAAQLSLVPRDFGAIAPAGLDLWAAMVPARQVGGDLYDARALPCGALLVAVGDVSGKGAPAGLTMARSLGLIRATALLLSAAGAVPDPAAIVARANDDLARGNEEQTFVTLALAVIDPASGRGRICVAGHEPPLRLSAAGIQPLAGLARQPAMGVLEGFPYASDPLGLAPGEGLLLYSDGVTEAEDGADAFFGHERMLEALAPHAAAPMRQAVEAVLAAVGGFAAAAPQADDITLLGLRKL</sequence>
<dbReference type="Gene3D" id="3.60.40.10">
    <property type="entry name" value="PPM-type phosphatase domain"/>
    <property type="match status" value="1"/>
</dbReference>
<evidence type="ECO:0000256" key="2">
    <source>
        <dbReference type="PROSITE-ProRule" id="PRU00169"/>
    </source>
</evidence>
<comment type="caution">
    <text evidence="5">The sequence shown here is derived from an EMBL/GenBank/DDBJ whole genome shotgun (WGS) entry which is preliminary data.</text>
</comment>
<keyword evidence="2" id="KW-0597">Phosphoprotein</keyword>
<evidence type="ECO:0000259" key="4">
    <source>
        <dbReference type="PROSITE" id="PS50110"/>
    </source>
</evidence>
<evidence type="ECO:0000313" key="5">
    <source>
        <dbReference type="EMBL" id="PHK93622.1"/>
    </source>
</evidence>
<dbReference type="InterPro" id="IPR052016">
    <property type="entry name" value="Bact_Sigma-Reg"/>
</dbReference>
<dbReference type="SMART" id="SM00448">
    <property type="entry name" value="REC"/>
    <property type="match status" value="1"/>
</dbReference>
<proteinExistence type="predicted"/>
<dbReference type="Pfam" id="PF07228">
    <property type="entry name" value="SpoIIE"/>
    <property type="match status" value="1"/>
</dbReference>
<feature type="domain" description="Response regulatory" evidence="4">
    <location>
        <begin position="1"/>
        <end position="104"/>
    </location>
</feature>
<dbReference type="InterPro" id="IPR011006">
    <property type="entry name" value="CheY-like_superfamily"/>
</dbReference>
<dbReference type="GO" id="GO:0000160">
    <property type="term" value="P:phosphorelay signal transduction system"/>
    <property type="evidence" value="ECO:0007669"/>
    <property type="project" value="InterPro"/>
</dbReference>
<dbReference type="AlphaFoldDB" id="A0A2C6XYJ9"/>
<feature type="modified residue" description="4-aspartylphosphate" evidence="2">
    <location>
        <position position="38"/>
    </location>
</feature>
<keyword evidence="1" id="KW-0378">Hydrolase</keyword>
<keyword evidence="6" id="KW-1185">Reference proteome</keyword>
<organism evidence="5 6">
    <name type="scientific">Teichococcus rhizosphaerae</name>
    <dbReference type="NCBI Taxonomy" id="1335062"/>
    <lineage>
        <taxon>Bacteria</taxon>
        <taxon>Pseudomonadati</taxon>
        <taxon>Pseudomonadota</taxon>
        <taxon>Alphaproteobacteria</taxon>
        <taxon>Acetobacterales</taxon>
        <taxon>Roseomonadaceae</taxon>
        <taxon>Roseomonas</taxon>
    </lineage>
</organism>
<accession>A0A2C6XYJ9</accession>
<dbReference type="InterPro" id="IPR036457">
    <property type="entry name" value="PPM-type-like_dom_sf"/>
</dbReference>
<dbReference type="PANTHER" id="PTHR43156:SF2">
    <property type="entry name" value="STAGE II SPORULATION PROTEIN E"/>
    <property type="match status" value="1"/>
</dbReference>
<dbReference type="Gene3D" id="3.40.50.2300">
    <property type="match status" value="1"/>
</dbReference>
<evidence type="ECO:0000256" key="3">
    <source>
        <dbReference type="SAM" id="Coils"/>
    </source>
</evidence>
<protein>
    <submittedName>
        <fullName evidence="5">Serine/threonine protein phosphatase</fullName>
    </submittedName>
</protein>
<dbReference type="Pfam" id="PF00072">
    <property type="entry name" value="Response_reg"/>
    <property type="match status" value="1"/>
</dbReference>
<dbReference type="PROSITE" id="PS50110">
    <property type="entry name" value="RESPONSE_REGULATORY"/>
    <property type="match status" value="1"/>
</dbReference>